<feature type="compositionally biased region" description="Low complexity" evidence="1">
    <location>
        <begin position="75"/>
        <end position="85"/>
    </location>
</feature>
<feature type="region of interest" description="Disordered" evidence="1">
    <location>
        <begin position="1"/>
        <end position="21"/>
    </location>
</feature>
<organism evidence="2">
    <name type="scientific">Pararge aegeria</name>
    <name type="common">speckled wood butterfly</name>
    <dbReference type="NCBI Taxonomy" id="116150"/>
    <lineage>
        <taxon>Eukaryota</taxon>
        <taxon>Metazoa</taxon>
        <taxon>Ecdysozoa</taxon>
        <taxon>Arthropoda</taxon>
        <taxon>Hexapoda</taxon>
        <taxon>Insecta</taxon>
        <taxon>Pterygota</taxon>
        <taxon>Neoptera</taxon>
        <taxon>Endopterygota</taxon>
        <taxon>Lepidoptera</taxon>
        <taxon>Glossata</taxon>
        <taxon>Ditrysia</taxon>
        <taxon>Papilionoidea</taxon>
        <taxon>Nymphalidae</taxon>
        <taxon>Satyrinae</taxon>
        <taxon>Satyrini</taxon>
        <taxon>Parargina</taxon>
        <taxon>Pararge</taxon>
    </lineage>
</organism>
<sequence length="121" mass="12687">RRGRARAARRAPLAQGGGALPHLPARAGLAAVRAVQDGQGLPLPQLPALLQRAQEPRAPRDARVRARAAVQVPALLLQQAPPQRAQEAHREEAPRPGAAARLAAARAARAQVAPPRHATVP</sequence>
<protein>
    <submittedName>
        <fullName evidence="2">Longitudinals lacking isoform 2</fullName>
    </submittedName>
</protein>
<evidence type="ECO:0000313" key="2">
    <source>
        <dbReference type="EMBL" id="JAA85947.1"/>
    </source>
</evidence>
<accession>S4PWK8</accession>
<evidence type="ECO:0000256" key="1">
    <source>
        <dbReference type="SAM" id="MobiDB-lite"/>
    </source>
</evidence>
<proteinExistence type="predicted"/>
<dbReference type="EMBL" id="GAIX01006613">
    <property type="protein sequence ID" value="JAA85947.1"/>
    <property type="molecule type" value="Transcribed_RNA"/>
</dbReference>
<feature type="region of interest" description="Disordered" evidence="1">
    <location>
        <begin position="75"/>
        <end position="121"/>
    </location>
</feature>
<reference evidence="2" key="2">
    <citation type="submission" date="2013-05" db="EMBL/GenBank/DDBJ databases">
        <authorList>
            <person name="Carter J.-M."/>
            <person name="Baker S.C."/>
            <person name="Pink R."/>
            <person name="Carter D.R.F."/>
            <person name="Collins A."/>
            <person name="Tomlin J."/>
            <person name="Gibbs M."/>
            <person name="Breuker C.J."/>
        </authorList>
    </citation>
    <scope>NUCLEOTIDE SEQUENCE</scope>
    <source>
        <tissue evidence="2">Ovary</tissue>
    </source>
</reference>
<feature type="compositionally biased region" description="Low complexity" evidence="1">
    <location>
        <begin position="95"/>
        <end position="121"/>
    </location>
</feature>
<feature type="non-terminal residue" evidence="2">
    <location>
        <position position="1"/>
    </location>
</feature>
<reference evidence="2" key="1">
    <citation type="journal article" date="2013" name="BMC Genomics">
        <title>Unscrambling butterfly oogenesis.</title>
        <authorList>
            <person name="Carter J.M."/>
            <person name="Baker S.C."/>
            <person name="Pink R."/>
            <person name="Carter D.R."/>
            <person name="Collins A."/>
            <person name="Tomlin J."/>
            <person name="Gibbs M."/>
            <person name="Breuker C.J."/>
        </authorList>
    </citation>
    <scope>NUCLEOTIDE SEQUENCE</scope>
    <source>
        <tissue evidence="2">Ovary</tissue>
    </source>
</reference>
<name>S4PWK8_9NEOP</name>
<feature type="compositionally biased region" description="Low complexity" evidence="1">
    <location>
        <begin position="10"/>
        <end position="21"/>
    </location>
</feature>
<dbReference type="AlphaFoldDB" id="S4PWK8"/>